<name>A0A177CSB4_9PLEO</name>
<dbReference type="GeneID" id="28761064"/>
<organism evidence="2 3">
    <name type="scientific">Paraphaeosphaeria sporulosa</name>
    <dbReference type="NCBI Taxonomy" id="1460663"/>
    <lineage>
        <taxon>Eukaryota</taxon>
        <taxon>Fungi</taxon>
        <taxon>Dikarya</taxon>
        <taxon>Ascomycota</taxon>
        <taxon>Pezizomycotina</taxon>
        <taxon>Dothideomycetes</taxon>
        <taxon>Pleosporomycetidae</taxon>
        <taxon>Pleosporales</taxon>
        <taxon>Massarineae</taxon>
        <taxon>Didymosphaeriaceae</taxon>
        <taxon>Paraphaeosphaeria</taxon>
    </lineage>
</organism>
<keyword evidence="3" id="KW-1185">Reference proteome</keyword>
<evidence type="ECO:0000313" key="3">
    <source>
        <dbReference type="Proteomes" id="UP000077069"/>
    </source>
</evidence>
<sequence length="120" mass="13993">MSSPSIIPDRPRTFSAIPGPVDLLPGADDPTELKKKHLRMLLEEYFQTIDVEHRNAQKKKPEVDQELAKSITGHEAFSSQHKRKLQEARNGSRMSRFDFLEEFRQKIEAYKIIIQEEEED</sequence>
<dbReference type="InParanoid" id="A0A177CSB4"/>
<reference evidence="2 3" key="1">
    <citation type="submission" date="2016-05" db="EMBL/GenBank/DDBJ databases">
        <title>Comparative analysis of secretome profiles of manganese(II)-oxidizing ascomycete fungi.</title>
        <authorList>
            <consortium name="DOE Joint Genome Institute"/>
            <person name="Zeiner C.A."/>
            <person name="Purvine S.O."/>
            <person name="Zink E.M."/>
            <person name="Wu S."/>
            <person name="Pasa-Tolic L."/>
            <person name="Chaput D.L."/>
            <person name="Haridas S."/>
            <person name="Grigoriev I.V."/>
            <person name="Santelli C.M."/>
            <person name="Hansel C.M."/>
        </authorList>
    </citation>
    <scope>NUCLEOTIDE SEQUENCE [LARGE SCALE GENOMIC DNA]</scope>
    <source>
        <strain evidence="2 3">AP3s5-JAC2a</strain>
    </source>
</reference>
<proteinExistence type="predicted"/>
<evidence type="ECO:0000313" key="2">
    <source>
        <dbReference type="EMBL" id="OAG09667.1"/>
    </source>
</evidence>
<gene>
    <name evidence="2" type="ORF">CC84DRAFT_1160772</name>
</gene>
<dbReference type="EMBL" id="KV441549">
    <property type="protein sequence ID" value="OAG09667.1"/>
    <property type="molecule type" value="Genomic_DNA"/>
</dbReference>
<dbReference type="RefSeq" id="XP_018040032.1">
    <property type="nucleotide sequence ID" value="XM_018177578.1"/>
</dbReference>
<dbReference type="AlphaFoldDB" id="A0A177CSB4"/>
<accession>A0A177CSB4</accession>
<protein>
    <submittedName>
        <fullName evidence="2">Uncharacterized protein</fullName>
    </submittedName>
</protein>
<dbReference type="Proteomes" id="UP000077069">
    <property type="component" value="Unassembled WGS sequence"/>
</dbReference>
<feature type="region of interest" description="Disordered" evidence="1">
    <location>
        <begin position="1"/>
        <end position="27"/>
    </location>
</feature>
<evidence type="ECO:0000256" key="1">
    <source>
        <dbReference type="SAM" id="MobiDB-lite"/>
    </source>
</evidence>